<dbReference type="InterPro" id="IPR039291">
    <property type="entry name" value="At5g17165-like"/>
</dbReference>
<proteinExistence type="predicted"/>
<name>A0A2U1PFG1_ARTAN</name>
<dbReference type="PANTHER" id="PTHR35122">
    <property type="entry name" value="OSJNBA0093F12.14 PROTEIN"/>
    <property type="match status" value="1"/>
</dbReference>
<dbReference type="Proteomes" id="UP000245207">
    <property type="component" value="Unassembled WGS sequence"/>
</dbReference>
<evidence type="ECO:0000256" key="1">
    <source>
        <dbReference type="SAM" id="MobiDB-lite"/>
    </source>
</evidence>
<dbReference type="PANTHER" id="PTHR35122:SF6">
    <property type="entry name" value="LATE EMBRYOGENESIS ABUNDANT PROTEIN"/>
    <property type="match status" value="1"/>
</dbReference>
<protein>
    <submittedName>
        <fullName evidence="2">Uncharacterized protein</fullName>
    </submittedName>
</protein>
<dbReference type="OrthoDB" id="606645at2759"/>
<feature type="region of interest" description="Disordered" evidence="1">
    <location>
        <begin position="146"/>
        <end position="166"/>
    </location>
</feature>
<organism evidence="2 3">
    <name type="scientific">Artemisia annua</name>
    <name type="common">Sweet wormwood</name>
    <dbReference type="NCBI Taxonomy" id="35608"/>
    <lineage>
        <taxon>Eukaryota</taxon>
        <taxon>Viridiplantae</taxon>
        <taxon>Streptophyta</taxon>
        <taxon>Embryophyta</taxon>
        <taxon>Tracheophyta</taxon>
        <taxon>Spermatophyta</taxon>
        <taxon>Magnoliopsida</taxon>
        <taxon>eudicotyledons</taxon>
        <taxon>Gunneridae</taxon>
        <taxon>Pentapetalae</taxon>
        <taxon>asterids</taxon>
        <taxon>campanulids</taxon>
        <taxon>Asterales</taxon>
        <taxon>Asteraceae</taxon>
        <taxon>Asteroideae</taxon>
        <taxon>Anthemideae</taxon>
        <taxon>Artemisiinae</taxon>
        <taxon>Artemisia</taxon>
    </lineage>
</organism>
<feature type="region of interest" description="Disordered" evidence="1">
    <location>
        <begin position="66"/>
        <end position="126"/>
    </location>
</feature>
<dbReference type="AlphaFoldDB" id="A0A2U1PFG1"/>
<gene>
    <name evidence="2" type="ORF">CTI12_AA159170</name>
</gene>
<feature type="compositionally biased region" description="Basic and acidic residues" evidence="1">
    <location>
        <begin position="76"/>
        <end position="101"/>
    </location>
</feature>
<dbReference type="EMBL" id="PKPP01001223">
    <property type="protein sequence ID" value="PWA84479.1"/>
    <property type="molecule type" value="Genomic_DNA"/>
</dbReference>
<accession>A0A2U1PFG1</accession>
<keyword evidence="3" id="KW-1185">Reference proteome</keyword>
<dbReference type="Pfam" id="PF22272">
    <property type="entry name" value="LEA_3b"/>
    <property type="match status" value="1"/>
</dbReference>
<evidence type="ECO:0000313" key="2">
    <source>
        <dbReference type="EMBL" id="PWA84479.1"/>
    </source>
</evidence>
<reference evidence="2 3" key="1">
    <citation type="journal article" date="2018" name="Mol. Plant">
        <title>The genome of Artemisia annua provides insight into the evolution of Asteraceae family and artemisinin biosynthesis.</title>
        <authorList>
            <person name="Shen Q."/>
            <person name="Zhang L."/>
            <person name="Liao Z."/>
            <person name="Wang S."/>
            <person name="Yan T."/>
            <person name="Shi P."/>
            <person name="Liu M."/>
            <person name="Fu X."/>
            <person name="Pan Q."/>
            <person name="Wang Y."/>
            <person name="Lv Z."/>
            <person name="Lu X."/>
            <person name="Zhang F."/>
            <person name="Jiang W."/>
            <person name="Ma Y."/>
            <person name="Chen M."/>
            <person name="Hao X."/>
            <person name="Li L."/>
            <person name="Tang Y."/>
            <person name="Lv G."/>
            <person name="Zhou Y."/>
            <person name="Sun X."/>
            <person name="Brodelius P.E."/>
            <person name="Rose J.K.C."/>
            <person name="Tang K."/>
        </authorList>
    </citation>
    <scope>NUCLEOTIDE SEQUENCE [LARGE SCALE GENOMIC DNA]</scope>
    <source>
        <strain evidence="3">cv. Huhao1</strain>
        <tissue evidence="2">Leaf</tissue>
    </source>
</reference>
<evidence type="ECO:0000313" key="3">
    <source>
        <dbReference type="Proteomes" id="UP000245207"/>
    </source>
</evidence>
<sequence>MLAIYRHNTHHIHIRTTIQHINYTMALKLIVNNHLRTLSSSSPTLGPALATRRQKLHETAYEKAVEDLDEGDLESAYEKEVEDKVDLKVDPVEEMTHKPEEYWEPDPDTGVFIPAGEQNSEDPAVTCTTEETMLDEKVFIRRQEDVELPQPESFTGEIPPVDPFAD</sequence>
<comment type="caution">
    <text evidence="2">The sequence shown here is derived from an EMBL/GenBank/DDBJ whole genome shotgun (WGS) entry which is preliminary data.</text>
</comment>